<sequence length="106" mass="12608">MEPQYEQKLKEHLRHVVKQARLDNKLSQVECAQKMEIARQTYMNFESGETLPKIDLLYDFAELTKRPLSYFLPPLGISLNGHILIREDTWEKMTKLNEELRSCLER</sequence>
<evidence type="ECO:0000313" key="2">
    <source>
        <dbReference type="EMBL" id="AKN40975.1"/>
    </source>
</evidence>
<organism evidence="2">
    <name type="scientific">Enterovibrio norvegicus</name>
    <dbReference type="NCBI Taxonomy" id="188144"/>
    <lineage>
        <taxon>Bacteria</taxon>
        <taxon>Pseudomonadati</taxon>
        <taxon>Pseudomonadota</taxon>
        <taxon>Gammaproteobacteria</taxon>
        <taxon>Vibrionales</taxon>
        <taxon>Vibrionaceae</taxon>
        <taxon>Enterovibrio</taxon>
    </lineage>
</organism>
<feature type="domain" description="HTH cro/C1-type" evidence="1">
    <location>
        <begin position="17"/>
        <end position="71"/>
    </location>
</feature>
<dbReference type="EMBL" id="KP795714">
    <property type="protein sequence ID" value="AKN40975.1"/>
    <property type="molecule type" value="Genomic_DNA"/>
</dbReference>
<dbReference type="Pfam" id="PF01381">
    <property type="entry name" value="HTH_3"/>
    <property type="match status" value="1"/>
</dbReference>
<reference evidence="2" key="1">
    <citation type="journal article" date="2015" name="MBio">
        <title>Eco-Evolutionary Dynamics of Episomes among Ecologically Cohesive Bacterial Populations.</title>
        <authorList>
            <person name="Xue H."/>
            <person name="Cordero O.X."/>
            <person name="Camas F.M."/>
            <person name="Trimble W."/>
            <person name="Meyer F."/>
            <person name="Guglielmini J."/>
            <person name="Rocha E.P."/>
            <person name="Polz M.F."/>
        </authorList>
    </citation>
    <scope>NUCLEOTIDE SEQUENCE</scope>
    <source>
        <strain evidence="2">FF_351</strain>
    </source>
</reference>
<protein>
    <recommendedName>
        <fullName evidence="1">HTH cro/C1-type domain-containing protein</fullName>
    </recommendedName>
</protein>
<dbReference type="PROSITE" id="PS50943">
    <property type="entry name" value="HTH_CROC1"/>
    <property type="match status" value="1"/>
</dbReference>
<proteinExistence type="predicted"/>
<name>A0A0H3ZXE2_9GAMM</name>
<dbReference type="AlphaFoldDB" id="A0A0H3ZXE2"/>
<dbReference type="CDD" id="cd00093">
    <property type="entry name" value="HTH_XRE"/>
    <property type="match status" value="1"/>
</dbReference>
<dbReference type="GO" id="GO:0003677">
    <property type="term" value="F:DNA binding"/>
    <property type="evidence" value="ECO:0007669"/>
    <property type="project" value="InterPro"/>
</dbReference>
<evidence type="ECO:0000259" key="1">
    <source>
        <dbReference type="PROSITE" id="PS50943"/>
    </source>
</evidence>
<dbReference type="SMART" id="SM00530">
    <property type="entry name" value="HTH_XRE"/>
    <property type="match status" value="1"/>
</dbReference>
<dbReference type="SUPFAM" id="SSF47413">
    <property type="entry name" value="lambda repressor-like DNA-binding domains"/>
    <property type="match status" value="1"/>
</dbReference>
<dbReference type="InterPro" id="IPR001387">
    <property type="entry name" value="Cro/C1-type_HTH"/>
</dbReference>
<dbReference type="InterPro" id="IPR010982">
    <property type="entry name" value="Lambda_DNA-bd_dom_sf"/>
</dbReference>
<accession>A0A0H3ZXE2</accession>
<dbReference type="Gene3D" id="1.10.260.40">
    <property type="entry name" value="lambda repressor-like DNA-binding domains"/>
    <property type="match status" value="1"/>
</dbReference>